<evidence type="ECO:0000313" key="1">
    <source>
        <dbReference type="EMBL" id="TWU38764.1"/>
    </source>
</evidence>
<reference evidence="1 2" key="1">
    <citation type="submission" date="2019-02" db="EMBL/GenBank/DDBJ databases">
        <title>Deep-cultivation of Planctomycetes and their phenomic and genomic characterization uncovers novel biology.</title>
        <authorList>
            <person name="Wiegand S."/>
            <person name="Jogler M."/>
            <person name="Boedeker C."/>
            <person name="Pinto D."/>
            <person name="Vollmers J."/>
            <person name="Rivas-Marin E."/>
            <person name="Kohn T."/>
            <person name="Peeters S.H."/>
            <person name="Heuer A."/>
            <person name="Rast P."/>
            <person name="Oberbeckmann S."/>
            <person name="Bunk B."/>
            <person name="Jeske O."/>
            <person name="Meyerdierks A."/>
            <person name="Storesund J.E."/>
            <person name="Kallscheuer N."/>
            <person name="Luecker S."/>
            <person name="Lage O.M."/>
            <person name="Pohl T."/>
            <person name="Merkel B.J."/>
            <person name="Hornburger P."/>
            <person name="Mueller R.-W."/>
            <person name="Bruemmer F."/>
            <person name="Labrenz M."/>
            <person name="Spormann A.M."/>
            <person name="Op Den Camp H."/>
            <person name="Overmann J."/>
            <person name="Amann R."/>
            <person name="Jetten M.S.M."/>
            <person name="Mascher T."/>
            <person name="Medema M.H."/>
            <person name="Devos D.P."/>
            <person name="Kaster A.-K."/>
            <person name="Ovreas L."/>
            <person name="Rohde M."/>
            <person name="Galperin M.Y."/>
            <person name="Jogler C."/>
        </authorList>
    </citation>
    <scope>NUCLEOTIDE SEQUENCE [LARGE SCALE GENOMIC DNA]</scope>
    <source>
        <strain evidence="1 2">Q31b</strain>
    </source>
</reference>
<comment type="caution">
    <text evidence="1">The sequence shown here is derived from an EMBL/GenBank/DDBJ whole genome shotgun (WGS) entry which is preliminary data.</text>
</comment>
<dbReference type="AlphaFoldDB" id="A0A5C6DRE1"/>
<evidence type="ECO:0000313" key="2">
    <source>
        <dbReference type="Proteomes" id="UP000315471"/>
    </source>
</evidence>
<accession>A0A5C6DRE1</accession>
<sequence>MSLDSGEGLRQITRITEKMLLPATKQEAFWKENHPVGGQRTRESSLILIFRLGEEGCDRFAALAYPTRKPRGGRISFGRAVCSRHLFAPPSQARRKDVPRFRIPSVHAIRTCIRGKKLGYDPKQKPFIQKSMLRAVASSC</sequence>
<gene>
    <name evidence="1" type="ORF">Q31b_38420</name>
</gene>
<protein>
    <submittedName>
        <fullName evidence="1">Uncharacterized protein</fullName>
    </submittedName>
</protein>
<dbReference type="Proteomes" id="UP000315471">
    <property type="component" value="Unassembled WGS sequence"/>
</dbReference>
<dbReference type="EMBL" id="SJPY01000006">
    <property type="protein sequence ID" value="TWU38764.1"/>
    <property type="molecule type" value="Genomic_DNA"/>
</dbReference>
<proteinExistence type="predicted"/>
<organism evidence="1 2">
    <name type="scientific">Novipirellula aureliae</name>
    <dbReference type="NCBI Taxonomy" id="2527966"/>
    <lineage>
        <taxon>Bacteria</taxon>
        <taxon>Pseudomonadati</taxon>
        <taxon>Planctomycetota</taxon>
        <taxon>Planctomycetia</taxon>
        <taxon>Pirellulales</taxon>
        <taxon>Pirellulaceae</taxon>
        <taxon>Novipirellula</taxon>
    </lineage>
</organism>
<name>A0A5C6DRE1_9BACT</name>
<keyword evidence="2" id="KW-1185">Reference proteome</keyword>